<dbReference type="SUPFAM" id="SSF50475">
    <property type="entry name" value="FMN-binding split barrel"/>
    <property type="match status" value="1"/>
</dbReference>
<gene>
    <name evidence="6" type="ORF">H9647_21470</name>
</gene>
<evidence type="ECO:0000313" key="6">
    <source>
        <dbReference type="EMBL" id="MBD7970637.1"/>
    </source>
</evidence>
<keyword evidence="2" id="KW-0285">Flavoprotein</keyword>
<dbReference type="InterPro" id="IPR002563">
    <property type="entry name" value="Flavin_Rdtase-like_dom"/>
</dbReference>
<comment type="cofactor">
    <cofactor evidence="1">
        <name>FMN</name>
        <dbReference type="ChEBI" id="CHEBI:58210"/>
    </cofactor>
</comment>
<name>A0ABR8T4F9_9BACL</name>
<keyword evidence="7" id="KW-1185">Reference proteome</keyword>
<sequence>MRTIDPLTQTERENYKLLTGSIIPRPVAFVTTLSEDGTINGAPFSYFNIVTADPPMISISVQRKNGHSKDTARHAMYQKEFVVHITDEMNVDKINQTAESLPPSESEIEKAGLTVVPSDLIQVPGVKEAKFRMECVLEAAYPLGGTESAPACDLIIGRVVRFHIADSLIDHGRIDANELQPVSRLAGNHYSKLGPMFSLERPK</sequence>
<evidence type="ECO:0000256" key="1">
    <source>
        <dbReference type="ARBA" id="ARBA00001917"/>
    </source>
</evidence>
<comment type="caution">
    <text evidence="6">The sequence shown here is derived from an EMBL/GenBank/DDBJ whole genome shotgun (WGS) entry which is preliminary data.</text>
</comment>
<dbReference type="RefSeq" id="WP_191804073.1">
    <property type="nucleotide sequence ID" value="NZ_JACSQL010000014.1"/>
</dbReference>
<protein>
    <submittedName>
        <fullName evidence="6">Flavin reductase family protein</fullName>
    </submittedName>
</protein>
<dbReference type="PANTHER" id="PTHR33798:SF5">
    <property type="entry name" value="FLAVIN REDUCTASE LIKE DOMAIN-CONTAINING PROTEIN"/>
    <property type="match status" value="1"/>
</dbReference>
<evidence type="ECO:0000256" key="3">
    <source>
        <dbReference type="ARBA" id="ARBA00022643"/>
    </source>
</evidence>
<evidence type="ECO:0000313" key="7">
    <source>
        <dbReference type="Proteomes" id="UP000608071"/>
    </source>
</evidence>
<evidence type="ECO:0000256" key="2">
    <source>
        <dbReference type="ARBA" id="ARBA00022630"/>
    </source>
</evidence>
<accession>A0ABR8T4F9</accession>
<feature type="domain" description="Flavin reductase like" evidence="5">
    <location>
        <begin position="20"/>
        <end position="177"/>
    </location>
</feature>
<comment type="similarity">
    <text evidence="4">Belongs to the flavoredoxin family.</text>
</comment>
<keyword evidence="3" id="KW-0288">FMN</keyword>
<dbReference type="PANTHER" id="PTHR33798">
    <property type="entry name" value="FLAVOPROTEIN OXYGENASE"/>
    <property type="match status" value="1"/>
</dbReference>
<reference evidence="6 7" key="1">
    <citation type="submission" date="2020-08" db="EMBL/GenBank/DDBJ databases">
        <title>A Genomic Blueprint of the Chicken Gut Microbiome.</title>
        <authorList>
            <person name="Gilroy R."/>
            <person name="Ravi A."/>
            <person name="Getino M."/>
            <person name="Pursley I."/>
            <person name="Horton D.L."/>
            <person name="Alikhan N.-F."/>
            <person name="Baker D."/>
            <person name="Gharbi K."/>
            <person name="Hall N."/>
            <person name="Watson M."/>
            <person name="Adriaenssens E.M."/>
            <person name="Foster-Nyarko E."/>
            <person name="Jarju S."/>
            <person name="Secka A."/>
            <person name="Antonio M."/>
            <person name="Oren A."/>
            <person name="Chaudhuri R."/>
            <person name="La Ragione R.M."/>
            <person name="Hildebrand F."/>
            <person name="Pallen M.J."/>
        </authorList>
    </citation>
    <scope>NUCLEOTIDE SEQUENCE [LARGE SCALE GENOMIC DNA]</scope>
    <source>
        <strain evidence="6 7">Sa2BVA9</strain>
    </source>
</reference>
<evidence type="ECO:0000259" key="5">
    <source>
        <dbReference type="SMART" id="SM00903"/>
    </source>
</evidence>
<dbReference type="EMBL" id="JACSQL010000014">
    <property type="protein sequence ID" value="MBD7970637.1"/>
    <property type="molecule type" value="Genomic_DNA"/>
</dbReference>
<organism evidence="6 7">
    <name type="scientific">Paenibacillus gallinarum</name>
    <dbReference type="NCBI Taxonomy" id="2762232"/>
    <lineage>
        <taxon>Bacteria</taxon>
        <taxon>Bacillati</taxon>
        <taxon>Bacillota</taxon>
        <taxon>Bacilli</taxon>
        <taxon>Bacillales</taxon>
        <taxon>Paenibacillaceae</taxon>
        <taxon>Paenibacillus</taxon>
    </lineage>
</organism>
<dbReference type="Proteomes" id="UP000608071">
    <property type="component" value="Unassembled WGS sequence"/>
</dbReference>
<dbReference type="SMART" id="SM00903">
    <property type="entry name" value="Flavin_Reduct"/>
    <property type="match status" value="1"/>
</dbReference>
<dbReference type="InterPro" id="IPR012349">
    <property type="entry name" value="Split_barrel_FMN-bd"/>
</dbReference>
<evidence type="ECO:0000256" key="4">
    <source>
        <dbReference type="ARBA" id="ARBA00038054"/>
    </source>
</evidence>
<proteinExistence type="inferred from homology"/>
<dbReference type="Gene3D" id="2.30.110.10">
    <property type="entry name" value="Electron Transport, Fmn-binding Protein, Chain A"/>
    <property type="match status" value="1"/>
</dbReference>
<dbReference type="Pfam" id="PF01613">
    <property type="entry name" value="Flavin_Reduct"/>
    <property type="match status" value="1"/>
</dbReference>